<keyword evidence="4" id="KW-0418">Kinase</keyword>
<keyword evidence="3" id="KW-0547">Nucleotide-binding</keyword>
<gene>
    <name evidence="9" type="primary">LOC107404297</name>
</gene>
<feature type="region of interest" description="Disordered" evidence="6">
    <location>
        <begin position="125"/>
        <end position="147"/>
    </location>
</feature>
<keyword evidence="8" id="KW-1185">Reference proteome</keyword>
<dbReference type="InterPro" id="IPR001245">
    <property type="entry name" value="Ser-Thr/Tyr_kinase_cat_dom"/>
</dbReference>
<dbReference type="Pfam" id="PF07714">
    <property type="entry name" value="PK_Tyr_Ser-Thr"/>
    <property type="match status" value="1"/>
</dbReference>
<dbReference type="SMART" id="SM00219">
    <property type="entry name" value="TyrKc"/>
    <property type="match status" value="1"/>
</dbReference>
<dbReference type="Gene3D" id="1.10.510.10">
    <property type="entry name" value="Transferase(Phosphotransferase) domain 1"/>
    <property type="match status" value="1"/>
</dbReference>
<keyword evidence="2" id="KW-0808">Transferase</keyword>
<evidence type="ECO:0000256" key="3">
    <source>
        <dbReference type="ARBA" id="ARBA00022741"/>
    </source>
</evidence>
<accession>A0ABM3ZZD8</accession>
<dbReference type="GeneID" id="107404297"/>
<feature type="domain" description="Tyrosine-protein kinase catalytic" evidence="7">
    <location>
        <begin position="168"/>
        <end position="325"/>
    </location>
</feature>
<dbReference type="Gene3D" id="3.30.200.20">
    <property type="entry name" value="Phosphorylase Kinase, domain 1"/>
    <property type="match status" value="1"/>
</dbReference>
<evidence type="ECO:0000259" key="7">
    <source>
        <dbReference type="SMART" id="SM00219"/>
    </source>
</evidence>
<evidence type="ECO:0000256" key="5">
    <source>
        <dbReference type="ARBA" id="ARBA00022840"/>
    </source>
</evidence>
<evidence type="ECO:0000313" key="9">
    <source>
        <dbReference type="RefSeq" id="XP_060669839.1"/>
    </source>
</evidence>
<evidence type="ECO:0000313" key="8">
    <source>
        <dbReference type="Proteomes" id="UP001652623"/>
    </source>
</evidence>
<reference evidence="9" key="1">
    <citation type="submission" date="2025-08" db="UniProtKB">
        <authorList>
            <consortium name="RefSeq"/>
        </authorList>
    </citation>
    <scope>IDENTIFICATION</scope>
    <source>
        <tissue evidence="9">Seedling</tissue>
    </source>
</reference>
<evidence type="ECO:0000256" key="6">
    <source>
        <dbReference type="SAM" id="MobiDB-lite"/>
    </source>
</evidence>
<keyword evidence="1" id="KW-0723">Serine/threonine-protein kinase</keyword>
<dbReference type="RefSeq" id="XP_060669839.1">
    <property type="nucleotide sequence ID" value="XM_060813856.1"/>
</dbReference>
<protein>
    <submittedName>
        <fullName evidence="9">G-type lectin S-receptor-like serine/threonine-protein kinase SD1-13</fullName>
    </submittedName>
</protein>
<dbReference type="PANTHER" id="PTHR27002:SF1082">
    <property type="entry name" value="OS06G0693000 PROTEIN"/>
    <property type="match status" value="1"/>
</dbReference>
<sequence>MAKQALSFSLEGFLSLDSLLPVNQALSTWESGSRMTKTKDRFELYDGNLVMSDIMLIPYIGKPIHAYGIRKQYLTSWLSPSDPNKGFYYLGLDYLDMTKSNVLSQDNVYQQIGFCQVGTGEVHTSSTSQLSTKNDDPSGANLIDPSRKKDHELPQLSISSVVANTDHFSVLSNLGEGGFGPVYKLQWYEIAVKRLSNNSRQGLEEFKNEVELTSKLQARNLVKLLDPIKWRLLDWRKRKHIIKGIAQGLLYFHNGYMFPKYAMHRLYLRKSDVFSFRVILLEIVSGRKSATFYEPNCSMNLLVGLLCVQENAEDRPKISDVVLMFSSERECLSRPKQLAYSTLLNAVDGSFSRKHTPSPNLVSISLVEAR</sequence>
<dbReference type="InterPro" id="IPR011009">
    <property type="entry name" value="Kinase-like_dom_sf"/>
</dbReference>
<proteinExistence type="predicted"/>
<keyword evidence="5" id="KW-0067">ATP-binding</keyword>
<evidence type="ECO:0000256" key="2">
    <source>
        <dbReference type="ARBA" id="ARBA00022679"/>
    </source>
</evidence>
<dbReference type="InterPro" id="IPR020635">
    <property type="entry name" value="Tyr_kinase_cat_dom"/>
</dbReference>
<evidence type="ECO:0000256" key="1">
    <source>
        <dbReference type="ARBA" id="ARBA00022527"/>
    </source>
</evidence>
<organism evidence="8 9">
    <name type="scientific">Ziziphus jujuba</name>
    <name type="common">Chinese jujube</name>
    <name type="synonym">Ziziphus sativa</name>
    <dbReference type="NCBI Taxonomy" id="326968"/>
    <lineage>
        <taxon>Eukaryota</taxon>
        <taxon>Viridiplantae</taxon>
        <taxon>Streptophyta</taxon>
        <taxon>Embryophyta</taxon>
        <taxon>Tracheophyta</taxon>
        <taxon>Spermatophyta</taxon>
        <taxon>Magnoliopsida</taxon>
        <taxon>eudicotyledons</taxon>
        <taxon>Gunneridae</taxon>
        <taxon>Pentapetalae</taxon>
        <taxon>rosids</taxon>
        <taxon>fabids</taxon>
        <taxon>Rosales</taxon>
        <taxon>Rhamnaceae</taxon>
        <taxon>Paliureae</taxon>
        <taxon>Ziziphus</taxon>
    </lineage>
</organism>
<dbReference type="Proteomes" id="UP001652623">
    <property type="component" value="Chromosome 1"/>
</dbReference>
<dbReference type="PANTHER" id="PTHR27002">
    <property type="entry name" value="RECEPTOR-LIKE SERINE/THREONINE-PROTEIN KINASE SD1-8"/>
    <property type="match status" value="1"/>
</dbReference>
<evidence type="ECO:0000256" key="4">
    <source>
        <dbReference type="ARBA" id="ARBA00022777"/>
    </source>
</evidence>
<dbReference type="SUPFAM" id="SSF56112">
    <property type="entry name" value="Protein kinase-like (PK-like)"/>
    <property type="match status" value="1"/>
</dbReference>
<name>A0ABM3ZZD8_ZIZJJ</name>